<dbReference type="SUPFAM" id="SSF48464">
    <property type="entry name" value="ENTH/VHS domain"/>
    <property type="match status" value="1"/>
</dbReference>
<feature type="compositionally biased region" description="Basic residues" evidence="1">
    <location>
        <begin position="731"/>
        <end position="741"/>
    </location>
</feature>
<feature type="domain" description="SURP motif" evidence="2">
    <location>
        <begin position="15"/>
        <end position="57"/>
    </location>
</feature>
<dbReference type="Pfam" id="PF25127">
    <property type="entry name" value="DUF7819"/>
    <property type="match status" value="1"/>
</dbReference>
<evidence type="ECO:0000259" key="2">
    <source>
        <dbReference type="PROSITE" id="PS50128"/>
    </source>
</evidence>
<dbReference type="PANTHER" id="PTHR12323">
    <property type="entry name" value="SR-RELATED CTD ASSOCIATED FACTOR 6"/>
    <property type="match status" value="1"/>
</dbReference>
<dbReference type="Pfam" id="PF01805">
    <property type="entry name" value="Surp"/>
    <property type="match status" value="1"/>
</dbReference>
<dbReference type="AlphaFoldDB" id="A0A087URM5"/>
<dbReference type="OMA" id="QNTHHDI"/>
<organism evidence="5 6">
    <name type="scientific">Stegodyphus mimosarum</name>
    <name type="common">African social velvet spider</name>
    <dbReference type="NCBI Taxonomy" id="407821"/>
    <lineage>
        <taxon>Eukaryota</taxon>
        <taxon>Metazoa</taxon>
        <taxon>Ecdysozoa</taxon>
        <taxon>Arthropoda</taxon>
        <taxon>Chelicerata</taxon>
        <taxon>Arachnida</taxon>
        <taxon>Araneae</taxon>
        <taxon>Araneomorphae</taxon>
        <taxon>Entelegynae</taxon>
        <taxon>Eresoidea</taxon>
        <taxon>Eresidae</taxon>
        <taxon>Stegodyphus</taxon>
    </lineage>
</organism>
<dbReference type="OrthoDB" id="6426776at2759"/>
<dbReference type="PROSITE" id="PS51391">
    <property type="entry name" value="CID"/>
    <property type="match status" value="1"/>
</dbReference>
<feature type="compositionally biased region" description="Basic and acidic residues" evidence="1">
    <location>
        <begin position="414"/>
        <end position="431"/>
    </location>
</feature>
<name>A0A087URM5_STEMI</name>
<dbReference type="GO" id="GO:0048471">
    <property type="term" value="C:perinuclear region of cytoplasm"/>
    <property type="evidence" value="ECO:0007669"/>
    <property type="project" value="TreeGrafter"/>
</dbReference>
<feature type="compositionally biased region" description="Pro residues" evidence="1">
    <location>
        <begin position="364"/>
        <end position="379"/>
    </location>
</feature>
<feature type="region of interest" description="Disordered" evidence="1">
    <location>
        <begin position="647"/>
        <end position="812"/>
    </location>
</feature>
<feature type="non-terminal residue" evidence="5">
    <location>
        <position position="812"/>
    </location>
</feature>
<dbReference type="Gene3D" id="1.10.10.790">
    <property type="entry name" value="Surp module"/>
    <property type="match status" value="1"/>
</dbReference>
<dbReference type="SMART" id="SM00443">
    <property type="entry name" value="G_patch"/>
    <property type="match status" value="1"/>
</dbReference>
<dbReference type="GO" id="GO:0006874">
    <property type="term" value="P:intracellular calcium ion homeostasis"/>
    <property type="evidence" value="ECO:0007669"/>
    <property type="project" value="TreeGrafter"/>
</dbReference>
<evidence type="ECO:0000313" key="6">
    <source>
        <dbReference type="Proteomes" id="UP000054359"/>
    </source>
</evidence>
<dbReference type="STRING" id="407821.A0A087URM5"/>
<feature type="domain" description="G-patch" evidence="3">
    <location>
        <begin position="775"/>
        <end position="812"/>
    </location>
</feature>
<dbReference type="EMBL" id="KK121221">
    <property type="protein sequence ID" value="KFM80014.1"/>
    <property type="molecule type" value="Genomic_DNA"/>
</dbReference>
<evidence type="ECO:0000259" key="3">
    <source>
        <dbReference type="PROSITE" id="PS50174"/>
    </source>
</evidence>
<proteinExistence type="predicted"/>
<dbReference type="InterPro" id="IPR008942">
    <property type="entry name" value="ENTH_VHS"/>
</dbReference>
<dbReference type="SUPFAM" id="SSF109905">
    <property type="entry name" value="Surp module (SWAP domain)"/>
    <property type="match status" value="1"/>
</dbReference>
<dbReference type="Proteomes" id="UP000054359">
    <property type="component" value="Unassembled WGS sequence"/>
</dbReference>
<dbReference type="Pfam" id="PF04818">
    <property type="entry name" value="CID"/>
    <property type="match status" value="1"/>
</dbReference>
<gene>
    <name evidence="5" type="ORF">X975_07365</name>
</gene>
<dbReference type="InterPro" id="IPR035967">
    <property type="entry name" value="SWAP/Surp_sf"/>
</dbReference>
<evidence type="ECO:0000256" key="1">
    <source>
        <dbReference type="SAM" id="MobiDB-lite"/>
    </source>
</evidence>
<dbReference type="SMART" id="SM00648">
    <property type="entry name" value="SWAP"/>
    <property type="match status" value="1"/>
</dbReference>
<dbReference type="Pfam" id="PF01585">
    <property type="entry name" value="G-patch"/>
    <property type="match status" value="1"/>
</dbReference>
<dbReference type="InterPro" id="IPR056721">
    <property type="entry name" value="DUF7819"/>
</dbReference>
<dbReference type="InterPro" id="IPR000061">
    <property type="entry name" value="Surp"/>
</dbReference>
<feature type="compositionally biased region" description="Basic residues" evidence="1">
    <location>
        <begin position="697"/>
        <end position="711"/>
    </location>
</feature>
<evidence type="ECO:0000313" key="5">
    <source>
        <dbReference type="EMBL" id="KFM80014.1"/>
    </source>
</evidence>
<feature type="compositionally biased region" description="Basic and acidic residues" evidence="1">
    <location>
        <begin position="768"/>
        <end position="778"/>
    </location>
</feature>
<dbReference type="GO" id="GO:0006396">
    <property type="term" value="P:RNA processing"/>
    <property type="evidence" value="ECO:0007669"/>
    <property type="project" value="InterPro"/>
</dbReference>
<dbReference type="PROSITE" id="PS50128">
    <property type="entry name" value="SURP"/>
    <property type="match status" value="1"/>
</dbReference>
<keyword evidence="6" id="KW-1185">Reference proteome</keyword>
<accession>A0A087URM5</accession>
<dbReference type="PROSITE" id="PS50174">
    <property type="entry name" value="G_PATCH"/>
    <property type="match status" value="1"/>
</dbReference>
<dbReference type="Gene3D" id="1.25.40.90">
    <property type="match status" value="1"/>
</dbReference>
<protein>
    <submittedName>
        <fullName evidence="5">Calcium homeostasis endoplasmic reticulum protein</fullName>
    </submittedName>
</protein>
<evidence type="ECO:0000259" key="4">
    <source>
        <dbReference type="PROSITE" id="PS51391"/>
    </source>
</evidence>
<feature type="domain" description="CID" evidence="4">
    <location>
        <begin position="149"/>
        <end position="289"/>
    </location>
</feature>
<dbReference type="InterPro" id="IPR006569">
    <property type="entry name" value="CID_dom"/>
</dbReference>
<dbReference type="GO" id="GO:0003723">
    <property type="term" value="F:RNA binding"/>
    <property type="evidence" value="ECO:0007669"/>
    <property type="project" value="InterPro"/>
</dbReference>
<dbReference type="InterPro" id="IPR000467">
    <property type="entry name" value="G_patch_dom"/>
</dbReference>
<feature type="compositionally biased region" description="Basic and acidic residues" evidence="1">
    <location>
        <begin position="743"/>
        <end position="752"/>
    </location>
</feature>
<feature type="region of interest" description="Disordered" evidence="1">
    <location>
        <begin position="364"/>
        <end position="516"/>
    </location>
</feature>
<reference evidence="5 6" key="1">
    <citation type="submission" date="2013-11" db="EMBL/GenBank/DDBJ databases">
        <title>Genome sequencing of Stegodyphus mimosarum.</title>
        <authorList>
            <person name="Bechsgaard J."/>
        </authorList>
    </citation>
    <scope>NUCLEOTIDE SEQUENCE [LARGE SCALE GENOMIC DNA]</scope>
</reference>
<dbReference type="PANTHER" id="PTHR12323:SF0">
    <property type="entry name" value="CALCIUM HOMEOSTASIS ENDOPLASMIC RETICULUM PROTEIN"/>
    <property type="match status" value="1"/>
</dbReference>
<sequence length="812" mass="91452">MDLPQPPADQELKNIIDKLAQFVARNGPEFEHMTKQKQKDNPKFSFLFGGSYFHYYQYRVTTEQAILKQKQRSLEQQAIVQQAINRQSLQTAPWQQHLHQLQDTSQEQIRQSEQNLAAQHQLLLQQQQVQVDEVIRKAQDEKLSKLASENELDLKELDSVLQPIIDSCTKDSISNGKGWIFAHATNYPRSEVVILYILKKVTDPGATFEAKLRLVYLINDVLHHCIRKNADDLKKILDRAVVPIFCSTSIGVDAEKQQKLSKLHKLWETNKYFSQEVLDQLQNPAASLAAYQAGLIAEYASLITPITTAIQAQYSLLQKQHQDFVAHLTGQMHQMQIPVPYAFQSPPNVMLPAQQAMAAAPYLHPPRPAYEQPSLPPMQQPHQDPRMQMAQVAEEAPKPGPDMAPLRPLEAQDTEQKEKEQLTEADARPPEECPPESRNPDGLPSDRPPEQSSSVPPSHPHDFPPSEMCETGYGHPDLPPHHPNGRPIGPGRYMDDYSPHYGHPPPPAYGAEPPEYGMTPPHVNNYGRPMPFRDVPPMGMGPQDVPPEYMEPAIPPCAPPYYDLPAGLMVPLVRLEDTDYDKPLDPDDVRLPPPALPTERLLAAVEQFYCPPTHERARNNAYVISSEGWEQLGLYEFFKAKAQAKKQKGLSNDDRDYGTSMDLPALQGFSEKKPQRRRYREIKSPETEMPAPVKNGSKGKRRSRSISRSRSRSPDGPPRRSSRSPSPQRPHFQRSRVRSRSRSPVDKGRSPERSPSPPSFMGSGSSNSHDRRLDESNKGHQLLKKMGWSGAGLGAAEQGIQDPVDAGDVRDR</sequence>